<protein>
    <submittedName>
        <fullName evidence="6">LrgB family protein</fullName>
    </submittedName>
</protein>
<feature type="transmembrane region" description="Helical" evidence="5">
    <location>
        <begin position="97"/>
        <end position="118"/>
    </location>
</feature>
<keyword evidence="4 5" id="KW-0472">Membrane</keyword>
<dbReference type="InterPro" id="IPR007300">
    <property type="entry name" value="CidB/LrgB"/>
</dbReference>
<feature type="transmembrane region" description="Helical" evidence="5">
    <location>
        <begin position="210"/>
        <end position="231"/>
    </location>
</feature>
<feature type="transmembrane region" description="Helical" evidence="5">
    <location>
        <begin position="65"/>
        <end position="85"/>
    </location>
</feature>
<feature type="transmembrane region" description="Helical" evidence="5">
    <location>
        <begin position="6"/>
        <end position="27"/>
    </location>
</feature>
<sequence>MYEGLWIYLAASPLLWLSVTLLVWISALKIESFLPANPLINPVLLSVSAIVCLLAVFHIPYQTYFAGAQFIHFLLGPATVALGIPLYEKLHLVRANLIPMVVALFAGSLTAVTTTIYLGHVFGFDQTVIASLSPKSVTAAVAMAISSGLHGDPGLTAAVVILAGITGSVIVSPLMNAMKISDYSARGFAVGLASHGIGTARAYSVDPVAGLFSGLAMGLNAIVTSLIVHLFF</sequence>
<dbReference type="Pfam" id="PF04172">
    <property type="entry name" value="LrgB"/>
    <property type="match status" value="1"/>
</dbReference>
<evidence type="ECO:0000256" key="4">
    <source>
        <dbReference type="ARBA" id="ARBA00023136"/>
    </source>
</evidence>
<dbReference type="RefSeq" id="WP_065659040.1">
    <property type="nucleotide sequence ID" value="NZ_CP123840.1"/>
</dbReference>
<evidence type="ECO:0000256" key="2">
    <source>
        <dbReference type="ARBA" id="ARBA00022692"/>
    </source>
</evidence>
<feature type="transmembrane region" description="Helical" evidence="5">
    <location>
        <begin position="155"/>
        <end position="175"/>
    </location>
</feature>
<evidence type="ECO:0000256" key="1">
    <source>
        <dbReference type="ARBA" id="ARBA00004141"/>
    </source>
</evidence>
<evidence type="ECO:0000256" key="5">
    <source>
        <dbReference type="SAM" id="Phobius"/>
    </source>
</evidence>
<name>A0AA44F2P7_AGRTU</name>
<dbReference type="GO" id="GO:0016020">
    <property type="term" value="C:membrane"/>
    <property type="evidence" value="ECO:0007669"/>
    <property type="project" value="UniProtKB-SubCell"/>
</dbReference>
<dbReference type="PANTHER" id="PTHR30249:SF0">
    <property type="entry name" value="PLASTIDAL GLYCOLATE_GLYCERATE TRANSLOCATOR 1, CHLOROPLASTIC"/>
    <property type="match status" value="1"/>
</dbReference>
<comment type="caution">
    <text evidence="6">The sequence shown here is derived from an EMBL/GenBank/DDBJ whole genome shotgun (WGS) entry which is preliminary data.</text>
</comment>
<dbReference type="PANTHER" id="PTHR30249">
    <property type="entry name" value="PUTATIVE SEROTONIN TRANSPORTER"/>
    <property type="match status" value="1"/>
</dbReference>
<proteinExistence type="predicted"/>
<comment type="subcellular location">
    <subcellularLocation>
        <location evidence="1">Membrane</location>
        <topology evidence="1">Multi-pass membrane protein</topology>
    </subcellularLocation>
</comment>
<feature type="transmembrane region" description="Helical" evidence="5">
    <location>
        <begin position="39"/>
        <end position="59"/>
    </location>
</feature>
<evidence type="ECO:0000256" key="3">
    <source>
        <dbReference type="ARBA" id="ARBA00022989"/>
    </source>
</evidence>
<dbReference type="AlphaFoldDB" id="A0AA44F2P7"/>
<dbReference type="EMBL" id="JAAMAY010000007">
    <property type="protein sequence ID" value="NTC27869.1"/>
    <property type="molecule type" value="Genomic_DNA"/>
</dbReference>
<reference evidence="6" key="1">
    <citation type="journal article" date="2020" name="Science">
        <title>Unexpected conservation and global transmission of agrobacterial virulence plasmids.</title>
        <authorList>
            <person name="Weisberg A.J."/>
            <person name="Davis E.W. 2nd"/>
            <person name="Tabima J."/>
            <person name="Belcher M.S."/>
            <person name="Miller M."/>
            <person name="Kuo C.H."/>
            <person name="Loper J.E."/>
            <person name="Grunwald N.J."/>
            <person name="Putnam M.L."/>
            <person name="Chang J.H."/>
        </authorList>
    </citation>
    <scope>NUCLEOTIDE SEQUENCE</scope>
    <source>
        <strain evidence="6">17-1853-1a</strain>
    </source>
</reference>
<dbReference type="Proteomes" id="UP000702952">
    <property type="component" value="Unassembled WGS sequence"/>
</dbReference>
<accession>A0AA44F2P7</accession>
<evidence type="ECO:0000313" key="7">
    <source>
        <dbReference type="Proteomes" id="UP000702952"/>
    </source>
</evidence>
<gene>
    <name evidence="6" type="ORF">G6M46_06800</name>
</gene>
<evidence type="ECO:0000313" key="6">
    <source>
        <dbReference type="EMBL" id="NTC27869.1"/>
    </source>
</evidence>
<keyword evidence="3 5" id="KW-1133">Transmembrane helix</keyword>
<keyword evidence="2 5" id="KW-0812">Transmembrane</keyword>
<organism evidence="6 7">
    <name type="scientific">Agrobacterium tumefaciens</name>
    <dbReference type="NCBI Taxonomy" id="358"/>
    <lineage>
        <taxon>Bacteria</taxon>
        <taxon>Pseudomonadati</taxon>
        <taxon>Pseudomonadota</taxon>
        <taxon>Alphaproteobacteria</taxon>
        <taxon>Hyphomicrobiales</taxon>
        <taxon>Rhizobiaceae</taxon>
        <taxon>Rhizobium/Agrobacterium group</taxon>
        <taxon>Agrobacterium</taxon>
        <taxon>Agrobacterium tumefaciens complex</taxon>
    </lineage>
</organism>